<gene>
    <name evidence="2" type="ORF">OU419_10240</name>
</gene>
<dbReference type="PROSITE" id="PS51257">
    <property type="entry name" value="PROKAR_LIPOPROTEIN"/>
    <property type="match status" value="1"/>
</dbReference>
<evidence type="ECO:0000313" key="2">
    <source>
        <dbReference type="EMBL" id="WAI51601.1"/>
    </source>
</evidence>
<dbReference type="EMBL" id="CP113432">
    <property type="protein sequence ID" value="WAI51601.1"/>
    <property type="molecule type" value="Genomic_DNA"/>
</dbReference>
<feature type="chain" id="PRO_5047469923" description="Sel1 repeat family protein" evidence="1">
    <location>
        <begin position="29"/>
        <end position="182"/>
    </location>
</feature>
<evidence type="ECO:0000313" key="3">
    <source>
        <dbReference type="Proteomes" id="UP001163624"/>
    </source>
</evidence>
<name>A0ABY7A3L4_9PSED</name>
<accession>A0ABY7A3L4</accession>
<dbReference type="SUPFAM" id="SSF81901">
    <property type="entry name" value="HCP-like"/>
    <property type="match status" value="1"/>
</dbReference>
<reference evidence="2" key="1">
    <citation type="submission" date="2022-11" db="EMBL/GenBank/DDBJ databases">
        <title>Pseudomonas triclosanedens sp. nov., a triclosan degrader isolated from activated sludge.</title>
        <authorList>
            <person name="Yin Y."/>
            <person name="Lu Z."/>
        </authorList>
    </citation>
    <scope>NUCLEOTIDE SEQUENCE</scope>
    <source>
        <strain evidence="2">ZM23</strain>
    </source>
</reference>
<feature type="signal peptide" evidence="1">
    <location>
        <begin position="1"/>
        <end position="28"/>
    </location>
</feature>
<sequence>MGKHHLHSFAAILALPLLIAGCAGSATAPCDEPMSGERCRDERLLYQNDMLQAKLLIASGDLGNYELAEALLDRAQASDVRGEASFYKALLKIKEGPQVDEVLELLQRAADEGQPYAVALLYKIWSEPYLVPRTDPEKARQYHDAYARLDVARSGYPSFEKALALVNGLLAEQPAVATQPLP</sequence>
<evidence type="ECO:0008006" key="4">
    <source>
        <dbReference type="Google" id="ProtNLM"/>
    </source>
</evidence>
<organism evidence="2 3">
    <name type="scientific">Pseudomonas triclosanedens</name>
    <dbReference type="NCBI Taxonomy" id="2961893"/>
    <lineage>
        <taxon>Bacteria</taxon>
        <taxon>Pseudomonadati</taxon>
        <taxon>Pseudomonadota</taxon>
        <taxon>Gammaproteobacteria</taxon>
        <taxon>Pseudomonadales</taxon>
        <taxon>Pseudomonadaceae</taxon>
        <taxon>Pseudomonas</taxon>
    </lineage>
</organism>
<dbReference type="Gene3D" id="1.25.40.10">
    <property type="entry name" value="Tetratricopeptide repeat domain"/>
    <property type="match status" value="1"/>
</dbReference>
<dbReference type="Proteomes" id="UP001163624">
    <property type="component" value="Chromosome"/>
</dbReference>
<keyword evidence="3" id="KW-1185">Reference proteome</keyword>
<proteinExistence type="predicted"/>
<dbReference type="RefSeq" id="WP_254472055.1">
    <property type="nucleotide sequence ID" value="NZ_CP113432.1"/>
</dbReference>
<evidence type="ECO:0000256" key="1">
    <source>
        <dbReference type="SAM" id="SignalP"/>
    </source>
</evidence>
<keyword evidence="1" id="KW-0732">Signal</keyword>
<protein>
    <recommendedName>
        <fullName evidence="4">Sel1 repeat family protein</fullName>
    </recommendedName>
</protein>
<dbReference type="InterPro" id="IPR011990">
    <property type="entry name" value="TPR-like_helical_dom_sf"/>
</dbReference>